<sequence length="69" mass="8246">MLRKYLFNLIKKSKTAQTFFRKIWFKNIQKAIKSGELKEGLYIENTTEIYLNLINGFSINFVFEEAFQS</sequence>
<dbReference type="Proteomes" id="UP000000774">
    <property type="component" value="Chromosome"/>
</dbReference>
<reference evidence="1 2" key="1">
    <citation type="journal article" date="2006" name="Proc. Natl. Acad. Sci. U.S.A.">
        <title>Comparative genomics of the lactic acid bacteria.</title>
        <authorList>
            <person name="Makarova K."/>
            <person name="Slesarev A."/>
            <person name="Wolf Y."/>
            <person name="Sorokin A."/>
            <person name="Mirkin B."/>
            <person name="Koonin E."/>
            <person name="Pavlov A."/>
            <person name="Pavlova N."/>
            <person name="Karamychev V."/>
            <person name="Polouchine N."/>
            <person name="Shakhova V."/>
            <person name="Grigoriev I."/>
            <person name="Lou Y."/>
            <person name="Rohksar D."/>
            <person name="Lucas S."/>
            <person name="Huang K."/>
            <person name="Goodstein D.M."/>
            <person name="Hawkins T."/>
            <person name="Plengvidhya V."/>
            <person name="Welker D."/>
            <person name="Hughes J."/>
            <person name="Goh Y."/>
            <person name="Benson A."/>
            <person name="Baldwin K."/>
            <person name="Lee J.H."/>
            <person name="Diaz-Muniz I."/>
            <person name="Dosti B."/>
            <person name="Smeianov V."/>
            <person name="Wechter W."/>
            <person name="Barabote R."/>
            <person name="Lorca G."/>
            <person name="Altermann E."/>
            <person name="Barrangou R."/>
            <person name="Ganesan B."/>
            <person name="Xie Y."/>
            <person name="Rawsthorne H."/>
            <person name="Tamir D."/>
            <person name="Parker C."/>
            <person name="Breidt F."/>
            <person name="Broadbent J."/>
            <person name="Hutkins R."/>
            <person name="O'Sullivan D."/>
            <person name="Steele J."/>
            <person name="Unlu G."/>
            <person name="Saier M."/>
            <person name="Klaenhammer T."/>
            <person name="Richardson P."/>
            <person name="Kozyavkin S."/>
            <person name="Weimer B."/>
            <person name="Mills D."/>
        </authorList>
    </citation>
    <scope>NUCLEOTIDE SEQUENCE [LARGE SCALE GENOMIC DNA]</scope>
    <source>
        <strain evidence="2">ATCC BAA-331 / PSU-1</strain>
    </source>
</reference>
<dbReference type="EMBL" id="CP000411">
    <property type="protein sequence ID" value="ABJ56430.1"/>
    <property type="molecule type" value="Genomic_DNA"/>
</dbReference>
<keyword evidence="2" id="KW-1185">Reference proteome</keyword>
<evidence type="ECO:0000313" key="1">
    <source>
        <dbReference type="EMBL" id="ABJ56430.1"/>
    </source>
</evidence>
<dbReference type="InterPro" id="IPR036271">
    <property type="entry name" value="Tet_transcr_reg_TetR-rel_C_sf"/>
</dbReference>
<dbReference type="HOGENOM" id="CLU_2771823_0_0_9"/>
<accession>Q04GJ2</accession>
<name>Q04GJ2_OENOB</name>
<dbReference type="STRING" id="203123.OEOE_0475"/>
<dbReference type="SUPFAM" id="SSF48498">
    <property type="entry name" value="Tetracyclin repressor-like, C-terminal domain"/>
    <property type="match status" value="1"/>
</dbReference>
<organism evidence="1 2">
    <name type="scientific">Oenococcus oeni (strain ATCC BAA-331 / PSU-1)</name>
    <dbReference type="NCBI Taxonomy" id="203123"/>
    <lineage>
        <taxon>Bacteria</taxon>
        <taxon>Bacillati</taxon>
        <taxon>Bacillota</taxon>
        <taxon>Bacilli</taxon>
        <taxon>Lactobacillales</taxon>
        <taxon>Lactobacillaceae</taxon>
        <taxon>Oenococcus</taxon>
    </lineage>
</organism>
<evidence type="ECO:0000313" key="2">
    <source>
        <dbReference type="Proteomes" id="UP000000774"/>
    </source>
</evidence>
<protein>
    <submittedName>
        <fullName evidence="1">Uncharacterized protein</fullName>
    </submittedName>
</protein>
<dbReference type="AlphaFoldDB" id="Q04GJ2"/>
<dbReference type="PATRIC" id="fig|203123.7.peg.486"/>
<gene>
    <name evidence="1" type="ordered locus">OEOE_0475</name>
</gene>
<dbReference type="KEGG" id="ooe:OEOE_0475"/>
<proteinExistence type="predicted"/>